<dbReference type="InterPro" id="IPR010985">
    <property type="entry name" value="Ribbon_hlx_hlx"/>
</dbReference>
<protein>
    <recommendedName>
        <fullName evidence="2">Ribbon-helix-helix protein CopG domain-containing protein</fullName>
    </recommendedName>
</protein>
<name>A0A133V6S1_9EURY</name>
<dbReference type="EMBL" id="LHXY01000011">
    <property type="protein sequence ID" value="KXB02144.1"/>
    <property type="molecule type" value="Genomic_DNA"/>
</dbReference>
<dbReference type="InterPro" id="IPR002145">
    <property type="entry name" value="CopG"/>
</dbReference>
<evidence type="ECO:0000256" key="1">
    <source>
        <dbReference type="SAM" id="MobiDB-lite"/>
    </source>
</evidence>
<proteinExistence type="predicted"/>
<dbReference type="Proteomes" id="UP000070035">
    <property type="component" value="Unassembled WGS sequence"/>
</dbReference>
<sequence>MPVISARVNEEMKERIGRLQGRMGKSTSDCIREALNTYIDITDEGRDWLAPLSVEKSVKEERGQEKTNQGNKEGELEVIHVGTHEPLLFPERLGVIASRPWKSLQKELRKRRK</sequence>
<dbReference type="GO" id="GO:0006355">
    <property type="term" value="P:regulation of DNA-templated transcription"/>
    <property type="evidence" value="ECO:0007669"/>
    <property type="project" value="InterPro"/>
</dbReference>
<gene>
    <name evidence="3" type="ORF">AKJ44_01280</name>
</gene>
<feature type="region of interest" description="Disordered" evidence="1">
    <location>
        <begin position="57"/>
        <end position="77"/>
    </location>
</feature>
<dbReference type="AlphaFoldDB" id="A0A133V6S1"/>
<evidence type="ECO:0000259" key="2">
    <source>
        <dbReference type="Pfam" id="PF01402"/>
    </source>
</evidence>
<accession>A0A133V6S1</accession>
<organism evidence="3 4">
    <name type="scientific">candidate division MSBL1 archaeon SCGC-AAA261F17</name>
    <dbReference type="NCBI Taxonomy" id="1698274"/>
    <lineage>
        <taxon>Archaea</taxon>
        <taxon>Methanobacteriati</taxon>
        <taxon>Methanobacteriota</taxon>
        <taxon>candidate division MSBL1</taxon>
    </lineage>
</organism>
<dbReference type="Pfam" id="PF01402">
    <property type="entry name" value="RHH_1"/>
    <property type="match status" value="1"/>
</dbReference>
<reference evidence="3 4" key="1">
    <citation type="journal article" date="2016" name="Sci. Rep.">
        <title>Metabolic traits of an uncultured archaeal lineage -MSBL1- from brine pools of the Red Sea.</title>
        <authorList>
            <person name="Mwirichia R."/>
            <person name="Alam I."/>
            <person name="Rashid M."/>
            <person name="Vinu M."/>
            <person name="Ba-Alawi W."/>
            <person name="Anthony Kamau A."/>
            <person name="Kamanda Ngugi D."/>
            <person name="Goker M."/>
            <person name="Klenk H.P."/>
            <person name="Bajic V."/>
            <person name="Stingl U."/>
        </authorList>
    </citation>
    <scope>NUCLEOTIDE SEQUENCE [LARGE SCALE GENOMIC DNA]</scope>
    <source>
        <strain evidence="3">SCGC-AAA261F17</strain>
    </source>
</reference>
<feature type="domain" description="Ribbon-helix-helix protein CopG" evidence="2">
    <location>
        <begin position="4"/>
        <end position="40"/>
    </location>
</feature>
<evidence type="ECO:0000313" key="4">
    <source>
        <dbReference type="Proteomes" id="UP000070035"/>
    </source>
</evidence>
<comment type="caution">
    <text evidence="3">The sequence shown here is derived from an EMBL/GenBank/DDBJ whole genome shotgun (WGS) entry which is preliminary data.</text>
</comment>
<dbReference type="SUPFAM" id="SSF47598">
    <property type="entry name" value="Ribbon-helix-helix"/>
    <property type="match status" value="1"/>
</dbReference>
<keyword evidence="4" id="KW-1185">Reference proteome</keyword>
<evidence type="ECO:0000313" key="3">
    <source>
        <dbReference type="EMBL" id="KXB02144.1"/>
    </source>
</evidence>